<proteinExistence type="predicted"/>
<dbReference type="OrthoDB" id="4871155at2"/>
<dbReference type="RefSeq" id="WP_158060920.1">
    <property type="nucleotide sequence ID" value="NZ_CP044427.1"/>
</dbReference>
<accession>A0A5J6V666</accession>
<feature type="compositionally biased region" description="Gly residues" evidence="1">
    <location>
        <begin position="17"/>
        <end position="28"/>
    </location>
</feature>
<name>A0A5J6V666_9MICO</name>
<dbReference type="AlphaFoldDB" id="A0A5J6V666"/>
<gene>
    <name evidence="2" type="ORF">FY030_07205</name>
</gene>
<dbReference type="KEGG" id="serw:FY030_07205"/>
<organism evidence="2 3">
    <name type="scientific">Ornithinimicrobium pratense</name>
    <dbReference type="NCBI Taxonomy" id="2593973"/>
    <lineage>
        <taxon>Bacteria</taxon>
        <taxon>Bacillati</taxon>
        <taxon>Actinomycetota</taxon>
        <taxon>Actinomycetes</taxon>
        <taxon>Micrococcales</taxon>
        <taxon>Ornithinimicrobiaceae</taxon>
        <taxon>Ornithinimicrobium</taxon>
    </lineage>
</organism>
<evidence type="ECO:0000256" key="1">
    <source>
        <dbReference type="SAM" id="MobiDB-lite"/>
    </source>
</evidence>
<evidence type="ECO:0000313" key="2">
    <source>
        <dbReference type="EMBL" id="QFG68532.1"/>
    </source>
</evidence>
<reference evidence="2 3" key="1">
    <citation type="submission" date="2019-09" db="EMBL/GenBank/DDBJ databases">
        <title>Serinicoccus pratensis sp. nov., isolated from meadow soil.</title>
        <authorList>
            <person name="Zhang W."/>
        </authorList>
    </citation>
    <scope>NUCLEOTIDE SEQUENCE [LARGE SCALE GENOMIC DNA]</scope>
    <source>
        <strain evidence="2 3">W204</strain>
    </source>
</reference>
<keyword evidence="3" id="KW-1185">Reference proteome</keyword>
<feature type="region of interest" description="Disordered" evidence="1">
    <location>
        <begin position="1"/>
        <end position="71"/>
    </location>
</feature>
<dbReference type="Proteomes" id="UP000326546">
    <property type="component" value="Chromosome"/>
</dbReference>
<sequence length="71" mass="7288">MSEHKHDQETAEEQGERGGGTVSEGGSGALNADTSHGGADSVPDTPDVNTEITDDVDANEHSQEDGGQNPL</sequence>
<dbReference type="EMBL" id="CP044427">
    <property type="protein sequence ID" value="QFG68532.1"/>
    <property type="molecule type" value="Genomic_DNA"/>
</dbReference>
<protein>
    <submittedName>
        <fullName evidence="2">Uncharacterized protein</fullName>
    </submittedName>
</protein>
<evidence type="ECO:0000313" key="3">
    <source>
        <dbReference type="Proteomes" id="UP000326546"/>
    </source>
</evidence>